<proteinExistence type="predicted"/>
<organism evidence="1 2">
    <name type="scientific">Pseudoduganella ginsengisoli</name>
    <dbReference type="NCBI Taxonomy" id="1462440"/>
    <lineage>
        <taxon>Bacteria</taxon>
        <taxon>Pseudomonadati</taxon>
        <taxon>Pseudomonadota</taxon>
        <taxon>Betaproteobacteria</taxon>
        <taxon>Burkholderiales</taxon>
        <taxon>Oxalobacteraceae</taxon>
        <taxon>Telluria group</taxon>
        <taxon>Pseudoduganella</taxon>
    </lineage>
</organism>
<protein>
    <submittedName>
        <fullName evidence="1">Uncharacterized protein</fullName>
    </submittedName>
</protein>
<evidence type="ECO:0000313" key="1">
    <source>
        <dbReference type="EMBL" id="MTW00752.1"/>
    </source>
</evidence>
<comment type="caution">
    <text evidence="1">The sequence shown here is derived from an EMBL/GenBank/DDBJ whole genome shotgun (WGS) entry which is preliminary data.</text>
</comment>
<accession>A0A6L6PVW1</accession>
<keyword evidence="2" id="KW-1185">Reference proteome</keyword>
<name>A0A6L6PVW1_9BURK</name>
<dbReference type="RefSeq" id="WP_155437154.1">
    <property type="nucleotide sequence ID" value="NZ_WNLA01000001.1"/>
</dbReference>
<gene>
    <name evidence="1" type="ORF">GM668_01490</name>
</gene>
<dbReference type="OrthoDB" id="1305241at2"/>
<reference evidence="1 2" key="1">
    <citation type="submission" date="2019-11" db="EMBL/GenBank/DDBJ databases">
        <title>Type strains purchased from KCTC, JCM and DSMZ.</title>
        <authorList>
            <person name="Lu H."/>
        </authorList>
    </citation>
    <scope>NUCLEOTIDE SEQUENCE [LARGE SCALE GENOMIC DNA]</scope>
    <source>
        <strain evidence="1 2">KCTC 42409</strain>
    </source>
</reference>
<sequence length="443" mass="49864">MKYNEIVYSSVRGLLASYSQKINDFLDSGENDTLLDIVTSIDEMLAIVDAAIATPGADPFLNDVFSLFRFPQNSVEIEKIDPIYFKKTIAILTLATLLENDQSLDLDKEIDFPVESFKLLSDTGPMLPFKSFGVANISTPKDSMAYIEFRDETWHQQLGESKFNNQLLGCILHVVSSDTSLIFNSAYILVRDDADDVKAVEAALRLHAISQGKTIHIPIESTINPSLNGTGLISPKNHYQQFNETILILSEFNARSDILNKFLSLYHVIEGFMHKVPLVDLGKNNNGKMFSIRDFKRLYNTVDVNETAAIKEIFKIFWDVNIGPIAFSKVVENAIKSTKTLPGYVKEDMDLLLTKLEVFDTNGATQLSNGCTSTKYSLLIYKVRCAIVHNSETELHISHFNLSKTLIYLIDEIIMKPLEGLVFKVISDKTSRVWYSGPVLQLY</sequence>
<dbReference type="EMBL" id="WNLA01000001">
    <property type="protein sequence ID" value="MTW00752.1"/>
    <property type="molecule type" value="Genomic_DNA"/>
</dbReference>
<dbReference type="Proteomes" id="UP000484015">
    <property type="component" value="Unassembled WGS sequence"/>
</dbReference>
<evidence type="ECO:0000313" key="2">
    <source>
        <dbReference type="Proteomes" id="UP000484015"/>
    </source>
</evidence>
<dbReference type="AlphaFoldDB" id="A0A6L6PVW1"/>